<reference evidence="4" key="1">
    <citation type="submission" date="2025-08" db="UniProtKB">
        <authorList>
            <consortium name="RefSeq"/>
        </authorList>
    </citation>
    <scope>IDENTIFICATION</scope>
    <source>
        <tissue evidence="4">Testes</tissue>
    </source>
</reference>
<dbReference type="InterPro" id="IPR047145">
    <property type="entry name" value="FRMD6-like"/>
</dbReference>
<dbReference type="PROSITE" id="PS50057">
    <property type="entry name" value="FERM_3"/>
    <property type="match status" value="1"/>
</dbReference>
<dbReference type="InterPro" id="IPR019748">
    <property type="entry name" value="FERM_central"/>
</dbReference>
<organism evidence="3 4">
    <name type="scientific">Saccoglossus kowalevskii</name>
    <name type="common">Acorn worm</name>
    <dbReference type="NCBI Taxonomy" id="10224"/>
    <lineage>
        <taxon>Eukaryota</taxon>
        <taxon>Metazoa</taxon>
        <taxon>Hemichordata</taxon>
        <taxon>Enteropneusta</taxon>
        <taxon>Harrimaniidae</taxon>
        <taxon>Saccoglossus</taxon>
    </lineage>
</organism>
<dbReference type="Pfam" id="PF02897">
    <property type="entry name" value="Peptidase_S9_N"/>
    <property type="match status" value="1"/>
</dbReference>
<evidence type="ECO:0000259" key="2">
    <source>
        <dbReference type="PROSITE" id="PS50057"/>
    </source>
</evidence>
<protein>
    <submittedName>
        <fullName evidence="4">Uncharacterized protein LOC100371139</fullName>
    </submittedName>
</protein>
<dbReference type="Gene3D" id="3.10.20.90">
    <property type="entry name" value="Phosphatidylinositol 3-kinase Catalytic Subunit, Chain A, domain 1"/>
    <property type="match status" value="1"/>
</dbReference>
<dbReference type="Pfam" id="PF09380">
    <property type="entry name" value="FERM_C"/>
    <property type="match status" value="1"/>
</dbReference>
<sequence>MSADGCHDVSPKPGSSFKRFLARRLSAAPSISSISTVGDGDSTMGSYSRTLTGIRRFVNVVLPTQEETQVAVEVKGKCGDVFDQVVSLLGTQESQYFGLAIQQDGEFEFLDLKTKLSKYAPKGWKNDSGGYGADKSSKSVFTVYFKVQFYVEHPNLIVDDVTRYQYYLLLRDNVLECPLPCSEENYFLLAAYALQADHGNYINSIHTKKYFEPEKYFPKWVLERRGEDYILNNVPEMHKDQRGLSKTEAQVEFIKQATSCLEHVMHFYSVKKNKSDSMPYVLIGVCTKGLQIYYEDVGGTKYLKYEYHWNSIRKLHFVKKKFEIQAEGVPESRKLVFHCSNDSRAKSLLHLSRLTHTFQVHTQVLVDRLKKIDEANDKKKYRESYISGDLEWELDQMLLANQRTENERQRNSVISTGSSNTTSGIVSDDKPIFVKSLTEEDEEIEYMITGPPFVDPGGVDVEISHQLIQAYDYEQASRLSECFAGSDVGLAVNPLDKCEYDERYALSTVESSILADDTSDSVKIKQSMEQKNRHSQGYFSITGQSENTDSEWSTEEEVETMTEFPTSAEDKLESVPIPAAIITSAVETNDAASSSSALLITNGNTNETMKIKQEQVQEELKKLTKEKQSDVPLLKALCNDKTLLALAEKQDTCEPDGTLPRNLPETDSHTSSTSSTLKERNSRNASLNTIIVDSNSSVESDHCKTIDNYHGLNKHHTLPALSGTSRHDYDKNLQVDISLADGIMKCQTLPAKMNAGGGHVIPSGADPEDIYRDDVTSFSAPNLSPQPLVEVLQYLADEDRYSSSVLSDTKELQEDFIIETMGYDATPTKQSPQEIDGYVYYDKIVGDMPVHCRCKQGSNVNEEEEVVIDLNLLAAAYGQSAINVTSMKISPSQQLVAVVIETSNSDVYNAQVWRIGKPSHIKILEQSHEHGAGCSHHGSGHHGDGNEDSTTHTHHGDKMKGNINEQLDVIHNVFNIEWGEGDVLFYTSSHEYRASEVWRHEVGNKKSQDVLIFEESDER</sequence>
<feature type="compositionally biased region" description="Basic and acidic residues" evidence="1">
    <location>
        <begin position="941"/>
        <end position="959"/>
    </location>
</feature>
<dbReference type="InterPro" id="IPR011993">
    <property type="entry name" value="PH-like_dom_sf"/>
</dbReference>
<keyword evidence="3" id="KW-1185">Reference proteome</keyword>
<evidence type="ECO:0000313" key="4">
    <source>
        <dbReference type="RefSeq" id="XP_006812213.1"/>
    </source>
</evidence>
<feature type="region of interest" description="Disordered" evidence="1">
    <location>
        <begin position="930"/>
        <end position="959"/>
    </location>
</feature>
<dbReference type="SMART" id="SM00295">
    <property type="entry name" value="B41"/>
    <property type="match status" value="1"/>
</dbReference>
<feature type="domain" description="FERM" evidence="2">
    <location>
        <begin position="56"/>
        <end position="363"/>
    </location>
</feature>
<dbReference type="InterPro" id="IPR000299">
    <property type="entry name" value="FERM_domain"/>
</dbReference>
<dbReference type="InterPro" id="IPR019749">
    <property type="entry name" value="Band_41_domain"/>
</dbReference>
<dbReference type="Gene3D" id="3.40.50.1820">
    <property type="entry name" value="alpha/beta hydrolase"/>
    <property type="match status" value="1"/>
</dbReference>
<dbReference type="PRINTS" id="PR00935">
    <property type="entry name" value="BAND41"/>
</dbReference>
<dbReference type="SMART" id="SM01196">
    <property type="entry name" value="FERM_C"/>
    <property type="match status" value="1"/>
</dbReference>
<dbReference type="Gene3D" id="2.130.10.120">
    <property type="entry name" value="Prolyl oligopeptidase, N-terminal domain"/>
    <property type="match status" value="1"/>
</dbReference>
<proteinExistence type="predicted"/>
<dbReference type="SUPFAM" id="SSF50729">
    <property type="entry name" value="PH domain-like"/>
    <property type="match status" value="1"/>
</dbReference>
<gene>
    <name evidence="4" type="primary">LOC100371139</name>
</gene>
<dbReference type="PANTHER" id="PTHR13429:SF5">
    <property type="entry name" value="PROTEIN EXPANDED"/>
    <property type="match status" value="1"/>
</dbReference>
<dbReference type="Pfam" id="PF00373">
    <property type="entry name" value="FERM_M"/>
    <property type="match status" value="1"/>
</dbReference>
<dbReference type="RefSeq" id="XP_006812213.1">
    <property type="nucleotide sequence ID" value="XM_006812150.1"/>
</dbReference>
<dbReference type="PANTHER" id="PTHR13429">
    <property type="entry name" value="FERM DOMAIN (PROTEIN4.1-EZRIN-RADIXIN-MOESIN) FAMILY"/>
    <property type="match status" value="1"/>
</dbReference>
<accession>A0ABM0LWS2</accession>
<dbReference type="InterPro" id="IPR029058">
    <property type="entry name" value="AB_hydrolase_fold"/>
</dbReference>
<dbReference type="CDD" id="cd14473">
    <property type="entry name" value="FERM_B-lobe"/>
    <property type="match status" value="1"/>
</dbReference>
<dbReference type="InterPro" id="IPR018980">
    <property type="entry name" value="FERM_PH-like_C"/>
</dbReference>
<dbReference type="Proteomes" id="UP000694865">
    <property type="component" value="Unplaced"/>
</dbReference>
<dbReference type="Gene3D" id="1.20.80.10">
    <property type="match status" value="1"/>
</dbReference>
<name>A0ABM0LWS2_SACKO</name>
<evidence type="ECO:0000256" key="1">
    <source>
        <dbReference type="SAM" id="MobiDB-lite"/>
    </source>
</evidence>
<dbReference type="SUPFAM" id="SSF47031">
    <property type="entry name" value="Second domain of FERM"/>
    <property type="match status" value="1"/>
</dbReference>
<dbReference type="InterPro" id="IPR035963">
    <property type="entry name" value="FERM_2"/>
</dbReference>
<dbReference type="InterPro" id="IPR018979">
    <property type="entry name" value="FERM_N"/>
</dbReference>
<dbReference type="InterPro" id="IPR014352">
    <property type="entry name" value="FERM/acyl-CoA-bd_prot_sf"/>
</dbReference>
<feature type="region of interest" description="Disordered" evidence="1">
    <location>
        <begin position="652"/>
        <end position="682"/>
    </location>
</feature>
<dbReference type="Gene3D" id="2.30.29.30">
    <property type="entry name" value="Pleckstrin-homology domain (PH domain)/Phosphotyrosine-binding domain (PTB)"/>
    <property type="match status" value="1"/>
</dbReference>
<dbReference type="GeneID" id="100371139"/>
<dbReference type="SUPFAM" id="SSF54236">
    <property type="entry name" value="Ubiquitin-like"/>
    <property type="match status" value="1"/>
</dbReference>
<evidence type="ECO:0000313" key="3">
    <source>
        <dbReference type="Proteomes" id="UP000694865"/>
    </source>
</evidence>
<dbReference type="CDD" id="cd17101">
    <property type="entry name" value="FERM_F1_PTPN13_like"/>
    <property type="match status" value="1"/>
</dbReference>
<dbReference type="SUPFAM" id="SSF50993">
    <property type="entry name" value="Peptidase/esterase 'gauge' domain"/>
    <property type="match status" value="1"/>
</dbReference>
<dbReference type="InterPro" id="IPR023302">
    <property type="entry name" value="Pept_S9A_N"/>
</dbReference>
<dbReference type="InterPro" id="IPR029071">
    <property type="entry name" value="Ubiquitin-like_domsf"/>
</dbReference>
<dbReference type="Pfam" id="PF09379">
    <property type="entry name" value="FERM_N"/>
    <property type="match status" value="1"/>
</dbReference>